<sequence>MAVLFDGGGWEKTGGEDEQIVGVYNFGVGFGDGDGIGIALVGGVNFGRSGDSTWMVEVTGFCCDLVAIYNSDDMVVNDGNWPQFAAAARQEFGGESGFRPLCDMRWDDGYVK</sequence>
<proteinExistence type="predicted"/>
<dbReference type="Proteomes" id="UP000594638">
    <property type="component" value="Unassembled WGS sequence"/>
</dbReference>
<organism evidence="1 2">
    <name type="scientific">Olea europaea subsp. europaea</name>
    <dbReference type="NCBI Taxonomy" id="158383"/>
    <lineage>
        <taxon>Eukaryota</taxon>
        <taxon>Viridiplantae</taxon>
        <taxon>Streptophyta</taxon>
        <taxon>Embryophyta</taxon>
        <taxon>Tracheophyta</taxon>
        <taxon>Spermatophyta</taxon>
        <taxon>Magnoliopsida</taxon>
        <taxon>eudicotyledons</taxon>
        <taxon>Gunneridae</taxon>
        <taxon>Pentapetalae</taxon>
        <taxon>asterids</taxon>
        <taxon>lamiids</taxon>
        <taxon>Lamiales</taxon>
        <taxon>Oleaceae</taxon>
        <taxon>Oleeae</taxon>
        <taxon>Olea</taxon>
    </lineage>
</organism>
<evidence type="ECO:0000313" key="1">
    <source>
        <dbReference type="EMBL" id="CAA2981272.1"/>
    </source>
</evidence>
<evidence type="ECO:0000313" key="2">
    <source>
        <dbReference type="Proteomes" id="UP000594638"/>
    </source>
</evidence>
<dbReference type="AlphaFoldDB" id="A0A8S0RN30"/>
<reference evidence="1 2" key="1">
    <citation type="submission" date="2019-12" db="EMBL/GenBank/DDBJ databases">
        <authorList>
            <person name="Alioto T."/>
            <person name="Alioto T."/>
            <person name="Gomez Garrido J."/>
        </authorList>
    </citation>
    <scope>NUCLEOTIDE SEQUENCE [LARGE SCALE GENOMIC DNA]</scope>
</reference>
<dbReference type="EMBL" id="CACTIH010003667">
    <property type="protein sequence ID" value="CAA2981272.1"/>
    <property type="molecule type" value="Genomic_DNA"/>
</dbReference>
<dbReference type="Gramene" id="OE9A099843T1">
    <property type="protein sequence ID" value="OE9A099843C1"/>
    <property type="gene ID" value="OE9A099843"/>
</dbReference>
<protein>
    <submittedName>
        <fullName evidence="1">Uncharacterized protein</fullName>
    </submittedName>
</protein>
<keyword evidence="2" id="KW-1185">Reference proteome</keyword>
<comment type="caution">
    <text evidence="1">The sequence shown here is derived from an EMBL/GenBank/DDBJ whole genome shotgun (WGS) entry which is preliminary data.</text>
</comment>
<name>A0A8S0RN30_OLEEU</name>
<gene>
    <name evidence="1" type="ORF">OLEA9_A099843</name>
</gene>
<accession>A0A8S0RN30</accession>